<feature type="transmembrane region" description="Helical" evidence="8">
    <location>
        <begin position="34"/>
        <end position="52"/>
    </location>
</feature>
<evidence type="ECO:0000256" key="2">
    <source>
        <dbReference type="ARBA" id="ARBA00010145"/>
    </source>
</evidence>
<evidence type="ECO:0000256" key="8">
    <source>
        <dbReference type="SAM" id="Phobius"/>
    </source>
</evidence>
<feature type="transmembrane region" description="Helical" evidence="8">
    <location>
        <begin position="169"/>
        <end position="188"/>
    </location>
</feature>
<dbReference type="AlphaFoldDB" id="A0A9D2HQ42"/>
<evidence type="ECO:0000256" key="5">
    <source>
        <dbReference type="ARBA" id="ARBA00022692"/>
    </source>
</evidence>
<feature type="transmembrane region" description="Helical" evidence="8">
    <location>
        <begin position="100"/>
        <end position="122"/>
    </location>
</feature>
<keyword evidence="7 8" id="KW-0472">Membrane</keyword>
<reference evidence="9" key="2">
    <citation type="submission" date="2021-04" db="EMBL/GenBank/DDBJ databases">
        <authorList>
            <person name="Gilroy R."/>
        </authorList>
    </citation>
    <scope>NUCLEOTIDE SEQUENCE</scope>
    <source>
        <strain evidence="9">5032</strain>
    </source>
</reference>
<evidence type="ECO:0000256" key="4">
    <source>
        <dbReference type="ARBA" id="ARBA00022475"/>
    </source>
</evidence>
<dbReference type="Proteomes" id="UP000823821">
    <property type="component" value="Unassembled WGS sequence"/>
</dbReference>
<organism evidence="9 10">
    <name type="scientific">Candidatus Desulfovibrio intestinavium</name>
    <dbReference type="NCBI Taxonomy" id="2838534"/>
    <lineage>
        <taxon>Bacteria</taxon>
        <taxon>Pseudomonadati</taxon>
        <taxon>Thermodesulfobacteriota</taxon>
        <taxon>Desulfovibrionia</taxon>
        <taxon>Desulfovibrionales</taxon>
        <taxon>Desulfovibrionaceae</taxon>
        <taxon>Desulfovibrio</taxon>
    </lineage>
</organism>
<keyword evidence="3" id="KW-0813">Transport</keyword>
<feature type="transmembrane region" description="Helical" evidence="8">
    <location>
        <begin position="129"/>
        <end position="149"/>
    </location>
</feature>
<feature type="transmembrane region" description="Helical" evidence="8">
    <location>
        <begin position="64"/>
        <end position="88"/>
    </location>
</feature>
<evidence type="ECO:0000256" key="1">
    <source>
        <dbReference type="ARBA" id="ARBA00004651"/>
    </source>
</evidence>
<dbReference type="InterPro" id="IPR004776">
    <property type="entry name" value="Mem_transp_PIN-like"/>
</dbReference>
<comment type="similarity">
    <text evidence="2">Belongs to the auxin efflux carrier (TC 2.A.69) family.</text>
</comment>
<sequence length="315" mass="34910">MVFWLALQGVLGLLLISIVGYVLAAKGWFDDHAIIMMPRLITCVALPPYLFYTVSHSFQREQLLHMIVSSLFPLLSMLVTFALAWVLARLFRVKEGRRGLFCAGMSASNTMYIGLPVNLALFGEEALPFVLLYFFANTVFFWTVGNYAISHDKVELRAGASLWSNARHILSPPMIGMLSGAALVIFSLRLPRFLESCAQYLGNMTTPLALIFIGVSLYKMDLRHLHIDRDLVLGIVGKLVLAPLVLAVMLAYCLPDVPDLMRKVFIIQAGLPSILQTALMSAYYDTDPQYGALMVTLTTLLSTLTIPLAMTLVSL</sequence>
<dbReference type="GO" id="GO:0005886">
    <property type="term" value="C:plasma membrane"/>
    <property type="evidence" value="ECO:0007669"/>
    <property type="project" value="UniProtKB-SubCell"/>
</dbReference>
<feature type="transmembrane region" description="Helical" evidence="8">
    <location>
        <begin position="290"/>
        <end position="313"/>
    </location>
</feature>
<evidence type="ECO:0000256" key="6">
    <source>
        <dbReference type="ARBA" id="ARBA00022989"/>
    </source>
</evidence>
<comment type="subcellular location">
    <subcellularLocation>
        <location evidence="1">Cell membrane</location>
        <topology evidence="1">Multi-pass membrane protein</topology>
    </subcellularLocation>
</comment>
<reference evidence="9" key="1">
    <citation type="journal article" date="2021" name="PeerJ">
        <title>Extensive microbial diversity within the chicken gut microbiome revealed by metagenomics and culture.</title>
        <authorList>
            <person name="Gilroy R."/>
            <person name="Ravi A."/>
            <person name="Getino M."/>
            <person name="Pursley I."/>
            <person name="Horton D.L."/>
            <person name="Alikhan N.F."/>
            <person name="Baker D."/>
            <person name="Gharbi K."/>
            <person name="Hall N."/>
            <person name="Watson M."/>
            <person name="Adriaenssens E.M."/>
            <person name="Foster-Nyarko E."/>
            <person name="Jarju S."/>
            <person name="Secka A."/>
            <person name="Antonio M."/>
            <person name="Oren A."/>
            <person name="Chaudhuri R.R."/>
            <person name="La Ragione R."/>
            <person name="Hildebrand F."/>
            <person name="Pallen M.J."/>
        </authorList>
    </citation>
    <scope>NUCLEOTIDE SEQUENCE</scope>
    <source>
        <strain evidence="9">5032</strain>
    </source>
</reference>
<evidence type="ECO:0000313" key="10">
    <source>
        <dbReference type="Proteomes" id="UP000823821"/>
    </source>
</evidence>
<protein>
    <submittedName>
        <fullName evidence="9">AEC family transporter</fullName>
    </submittedName>
</protein>
<proteinExistence type="inferred from homology"/>
<keyword evidence="6 8" id="KW-1133">Transmembrane helix</keyword>
<comment type="caution">
    <text evidence="9">The sequence shown here is derived from an EMBL/GenBank/DDBJ whole genome shotgun (WGS) entry which is preliminary data.</text>
</comment>
<evidence type="ECO:0000256" key="3">
    <source>
        <dbReference type="ARBA" id="ARBA00022448"/>
    </source>
</evidence>
<feature type="transmembrane region" description="Helical" evidence="8">
    <location>
        <begin position="231"/>
        <end position="252"/>
    </location>
</feature>
<dbReference type="Pfam" id="PF03547">
    <property type="entry name" value="Mem_trans"/>
    <property type="match status" value="1"/>
</dbReference>
<dbReference type="EMBL" id="DWZD01000051">
    <property type="protein sequence ID" value="HJA79849.1"/>
    <property type="molecule type" value="Genomic_DNA"/>
</dbReference>
<feature type="transmembrane region" description="Helical" evidence="8">
    <location>
        <begin position="200"/>
        <end position="219"/>
    </location>
</feature>
<keyword evidence="4" id="KW-1003">Cell membrane</keyword>
<dbReference type="InterPro" id="IPR038770">
    <property type="entry name" value="Na+/solute_symporter_sf"/>
</dbReference>
<keyword evidence="5 8" id="KW-0812">Transmembrane</keyword>
<dbReference type="PANTHER" id="PTHR36838">
    <property type="entry name" value="AUXIN EFFLUX CARRIER FAMILY PROTEIN"/>
    <property type="match status" value="1"/>
</dbReference>
<name>A0A9D2HQ42_9BACT</name>
<accession>A0A9D2HQ42</accession>
<evidence type="ECO:0000256" key="7">
    <source>
        <dbReference type="ARBA" id="ARBA00023136"/>
    </source>
</evidence>
<evidence type="ECO:0000313" key="9">
    <source>
        <dbReference type="EMBL" id="HJA79849.1"/>
    </source>
</evidence>
<dbReference type="Gene3D" id="1.20.1530.20">
    <property type="match status" value="1"/>
</dbReference>
<gene>
    <name evidence="9" type="ORF">H9784_09855</name>
</gene>
<dbReference type="PANTHER" id="PTHR36838:SF1">
    <property type="entry name" value="SLR1864 PROTEIN"/>
    <property type="match status" value="1"/>
</dbReference>
<dbReference type="GO" id="GO:0055085">
    <property type="term" value="P:transmembrane transport"/>
    <property type="evidence" value="ECO:0007669"/>
    <property type="project" value="InterPro"/>
</dbReference>